<keyword evidence="3" id="KW-0808">Transferase</keyword>
<evidence type="ECO:0000256" key="3">
    <source>
        <dbReference type="ARBA" id="ARBA00022679"/>
    </source>
</evidence>
<dbReference type="PANTHER" id="PTHR27002:SF864">
    <property type="entry name" value="RECEPTOR-LIKE SERINE_THREONINE-PROTEIN KINASE"/>
    <property type="match status" value="1"/>
</dbReference>
<dbReference type="CDD" id="cd01098">
    <property type="entry name" value="PAN_AP_plant"/>
    <property type="match status" value="1"/>
</dbReference>
<dbReference type="SUPFAM" id="SSF56112">
    <property type="entry name" value="Protein kinase-like (PK-like)"/>
    <property type="match status" value="1"/>
</dbReference>
<dbReference type="InterPro" id="IPR000719">
    <property type="entry name" value="Prot_kinase_dom"/>
</dbReference>
<keyword evidence="6" id="KW-0418">Kinase</keyword>
<dbReference type="GO" id="GO:0005524">
    <property type="term" value="F:ATP binding"/>
    <property type="evidence" value="ECO:0007669"/>
    <property type="project" value="UniProtKB-KW"/>
</dbReference>
<dbReference type="GO" id="GO:0048544">
    <property type="term" value="P:recognition of pollen"/>
    <property type="evidence" value="ECO:0007669"/>
    <property type="project" value="InterPro"/>
</dbReference>
<evidence type="ECO:0000256" key="7">
    <source>
        <dbReference type="ARBA" id="ARBA00022840"/>
    </source>
</evidence>
<dbReference type="Pfam" id="PF11883">
    <property type="entry name" value="DUF3403"/>
    <property type="match status" value="1"/>
</dbReference>
<evidence type="ECO:0000259" key="16">
    <source>
        <dbReference type="PROSITE" id="PS50948"/>
    </source>
</evidence>
<comment type="catalytic activity">
    <reaction evidence="11">
        <text>L-seryl-[protein] + ATP = O-phospho-L-seryl-[protein] + ADP + H(+)</text>
        <dbReference type="Rhea" id="RHEA:17989"/>
        <dbReference type="Rhea" id="RHEA-COMP:9863"/>
        <dbReference type="Rhea" id="RHEA-COMP:11604"/>
        <dbReference type="ChEBI" id="CHEBI:15378"/>
        <dbReference type="ChEBI" id="CHEBI:29999"/>
        <dbReference type="ChEBI" id="CHEBI:30616"/>
        <dbReference type="ChEBI" id="CHEBI:83421"/>
        <dbReference type="ChEBI" id="CHEBI:456216"/>
        <dbReference type="EC" id="2.7.11.1"/>
    </reaction>
</comment>
<evidence type="ECO:0000256" key="8">
    <source>
        <dbReference type="ARBA" id="ARBA00023157"/>
    </source>
</evidence>
<evidence type="ECO:0000256" key="12">
    <source>
        <dbReference type="PROSITE-ProRule" id="PRU00076"/>
    </source>
</evidence>
<keyword evidence="4" id="KW-0732">Signal</keyword>
<dbReference type="FunFam" id="1.10.510.10:FF:000060">
    <property type="entry name" value="G-type lectin S-receptor-like serine/threonine-protein kinase"/>
    <property type="match status" value="1"/>
</dbReference>
<dbReference type="FunFam" id="3.30.200.20:FF:000910">
    <property type="entry name" value="Cysteine-rich receptor-like protein kinase 11"/>
    <property type="match status" value="1"/>
</dbReference>
<dbReference type="InterPro" id="IPR011009">
    <property type="entry name" value="Kinase-like_dom_sf"/>
</dbReference>
<sequence>MKLGWNLRTNQEWYLTSWKTLQDPSSGDYTYRVDPRGLPQLVLRQGAQVQYRSGPWDGLRFGGGPKFSKNAVYDPIFVFDSNNVYYSFVNNDNSIVSRFVVNQSGAINHLTWNERRNEWIVIITLRTDVCDSYAFCGPYGICNVDRPSVCQCPDGFTPRLPEDWARLDWSGGCVRKTPLNCSVAAGFRTFPRLKLPDTAYFLVNRTEMNLVECREACLRNCSCVAYARTEVSGCVAWFGGLLDVRDYSEGGQDLYIKMAASDLGKTLPNLLETISRLICSSTCMLEPVVQKKGIEMQCHAVLTNVLFSFNARLLITEQTVLLQQSYHRIISVHRLTFLFNCSPALAPQGQENPSGELPTGQEVAVKKLSKDSGQGLREFKNEVILYLKLQHRNLVRLLGCCINGEERMLVYEYMPNRSLDLMIFNQTRGTSLDWGKRFNIIVGIARGLLYLHRDSRLRIIHRDLKASNILLDSEMNPKISDFGLAKTFGGNQSADNTNRIIGTYGYMSPEYAIDGLFSVKSDVFSFGVLVLEIVRGQKNRGFCHPDHDLNLLGHAWRVWNEGKPLELVDALMESPAPTAEILKCIQMALLCVQQRPEDRPTVSLVLLALDSENPMLPQPKQPGFYTERFLPDTDSSSTGKKRFSSSNDLTVTMLQGR</sequence>
<reference evidence="17" key="1">
    <citation type="submission" date="2022-12" db="EMBL/GenBank/DDBJ databases">
        <title>Draft genome assemblies for two species of Escallonia (Escalloniales).</title>
        <authorList>
            <person name="Chanderbali A."/>
            <person name="Dervinis C."/>
            <person name="Anghel I."/>
            <person name="Soltis D."/>
            <person name="Soltis P."/>
            <person name="Zapata F."/>
        </authorList>
    </citation>
    <scope>NUCLEOTIDE SEQUENCE</scope>
    <source>
        <strain evidence="17">UCBG92.1500</strain>
        <tissue evidence="17">Leaf</tissue>
    </source>
</reference>
<keyword evidence="12" id="KW-0245">EGF-like domain</keyword>
<keyword evidence="8" id="KW-1015">Disulfide bond</keyword>
<dbReference type="Proteomes" id="UP001187471">
    <property type="component" value="Unassembled WGS sequence"/>
</dbReference>
<accession>A0AA88RIS1</accession>
<dbReference type="InterPro" id="IPR003609">
    <property type="entry name" value="Pan_app"/>
</dbReference>
<keyword evidence="5" id="KW-0547">Nucleotide-binding</keyword>
<evidence type="ECO:0000256" key="5">
    <source>
        <dbReference type="ARBA" id="ARBA00022741"/>
    </source>
</evidence>
<feature type="region of interest" description="Disordered" evidence="13">
    <location>
        <begin position="631"/>
        <end position="657"/>
    </location>
</feature>
<evidence type="ECO:0000256" key="2">
    <source>
        <dbReference type="ARBA" id="ARBA00022527"/>
    </source>
</evidence>
<dbReference type="InterPro" id="IPR000742">
    <property type="entry name" value="EGF"/>
</dbReference>
<dbReference type="InterPro" id="IPR000858">
    <property type="entry name" value="S_locus_glycoprot_dom"/>
</dbReference>
<dbReference type="GO" id="GO:0004674">
    <property type="term" value="F:protein serine/threonine kinase activity"/>
    <property type="evidence" value="ECO:0007669"/>
    <property type="project" value="UniProtKB-KW"/>
</dbReference>
<comment type="catalytic activity">
    <reaction evidence="10">
        <text>L-threonyl-[protein] + ATP = O-phospho-L-threonyl-[protein] + ADP + H(+)</text>
        <dbReference type="Rhea" id="RHEA:46608"/>
        <dbReference type="Rhea" id="RHEA-COMP:11060"/>
        <dbReference type="Rhea" id="RHEA-COMP:11605"/>
        <dbReference type="ChEBI" id="CHEBI:15378"/>
        <dbReference type="ChEBI" id="CHEBI:30013"/>
        <dbReference type="ChEBI" id="CHEBI:30616"/>
        <dbReference type="ChEBI" id="CHEBI:61977"/>
        <dbReference type="ChEBI" id="CHEBI:456216"/>
        <dbReference type="EC" id="2.7.11.1"/>
    </reaction>
</comment>
<feature type="domain" description="Apple" evidence="16">
    <location>
        <begin position="181"/>
        <end position="259"/>
    </location>
</feature>
<protein>
    <recommendedName>
        <fullName evidence="1">non-specific serine/threonine protein kinase</fullName>
        <ecNumber evidence="1">2.7.11.1</ecNumber>
    </recommendedName>
</protein>
<feature type="domain" description="Protein kinase" evidence="14">
    <location>
        <begin position="315"/>
        <end position="616"/>
    </location>
</feature>
<dbReference type="Gene3D" id="1.10.510.10">
    <property type="entry name" value="Transferase(Phosphotransferase) domain 1"/>
    <property type="match status" value="1"/>
</dbReference>
<dbReference type="Pfam" id="PF08276">
    <property type="entry name" value="PAN_2"/>
    <property type="match status" value="1"/>
</dbReference>
<evidence type="ECO:0000256" key="9">
    <source>
        <dbReference type="ARBA" id="ARBA00023180"/>
    </source>
</evidence>
<keyword evidence="18" id="KW-1185">Reference proteome</keyword>
<dbReference type="SMART" id="SM00473">
    <property type="entry name" value="PAN_AP"/>
    <property type="match status" value="1"/>
</dbReference>
<evidence type="ECO:0000259" key="15">
    <source>
        <dbReference type="PROSITE" id="PS50026"/>
    </source>
</evidence>
<keyword evidence="2" id="KW-0723">Serine/threonine-protein kinase</keyword>
<name>A0AA88RIS1_9ASTE</name>
<dbReference type="GO" id="GO:0005886">
    <property type="term" value="C:plasma membrane"/>
    <property type="evidence" value="ECO:0007669"/>
    <property type="project" value="TreeGrafter"/>
</dbReference>
<gene>
    <name evidence="17" type="ORF">RJ640_017555</name>
</gene>
<evidence type="ECO:0000256" key="11">
    <source>
        <dbReference type="ARBA" id="ARBA00048679"/>
    </source>
</evidence>
<dbReference type="EMBL" id="JAVXUO010001000">
    <property type="protein sequence ID" value="KAK2987252.1"/>
    <property type="molecule type" value="Genomic_DNA"/>
</dbReference>
<keyword evidence="9" id="KW-0325">Glycoprotein</keyword>
<evidence type="ECO:0000256" key="6">
    <source>
        <dbReference type="ARBA" id="ARBA00022777"/>
    </source>
</evidence>
<proteinExistence type="predicted"/>
<evidence type="ECO:0000256" key="10">
    <source>
        <dbReference type="ARBA" id="ARBA00047899"/>
    </source>
</evidence>
<evidence type="ECO:0000256" key="1">
    <source>
        <dbReference type="ARBA" id="ARBA00012513"/>
    </source>
</evidence>
<dbReference type="InterPro" id="IPR021820">
    <property type="entry name" value="S-locus_recpt_kinase_C"/>
</dbReference>
<evidence type="ECO:0000259" key="14">
    <source>
        <dbReference type="PROSITE" id="PS50011"/>
    </source>
</evidence>
<dbReference type="SMART" id="SM00220">
    <property type="entry name" value="S_TKc"/>
    <property type="match status" value="1"/>
</dbReference>
<dbReference type="Pfam" id="PF07714">
    <property type="entry name" value="PK_Tyr_Ser-Thr"/>
    <property type="match status" value="1"/>
</dbReference>
<dbReference type="InterPro" id="IPR001245">
    <property type="entry name" value="Ser-Thr/Tyr_kinase_cat_dom"/>
</dbReference>
<evidence type="ECO:0000313" key="18">
    <source>
        <dbReference type="Proteomes" id="UP001187471"/>
    </source>
</evidence>
<dbReference type="PROSITE" id="PS50011">
    <property type="entry name" value="PROTEIN_KINASE_DOM"/>
    <property type="match status" value="1"/>
</dbReference>
<keyword evidence="7" id="KW-0067">ATP-binding</keyword>
<dbReference type="EC" id="2.7.11.1" evidence="1"/>
<dbReference type="Gene3D" id="3.30.200.20">
    <property type="entry name" value="Phosphorylase Kinase, domain 1"/>
    <property type="match status" value="1"/>
</dbReference>
<dbReference type="PANTHER" id="PTHR27002">
    <property type="entry name" value="RECEPTOR-LIKE SERINE/THREONINE-PROTEIN KINASE SD1-8"/>
    <property type="match status" value="1"/>
</dbReference>
<comment type="caution">
    <text evidence="17">The sequence shown here is derived from an EMBL/GenBank/DDBJ whole genome shotgun (WGS) entry which is preliminary data.</text>
</comment>
<feature type="compositionally biased region" description="Polar residues" evidence="13">
    <location>
        <begin position="647"/>
        <end position="657"/>
    </location>
</feature>
<dbReference type="InterPro" id="IPR008271">
    <property type="entry name" value="Ser/Thr_kinase_AS"/>
</dbReference>
<evidence type="ECO:0000256" key="13">
    <source>
        <dbReference type="SAM" id="MobiDB-lite"/>
    </source>
</evidence>
<evidence type="ECO:0000256" key="4">
    <source>
        <dbReference type="ARBA" id="ARBA00022729"/>
    </source>
</evidence>
<dbReference type="Pfam" id="PF00954">
    <property type="entry name" value="S_locus_glycop"/>
    <property type="match status" value="1"/>
</dbReference>
<dbReference type="AlphaFoldDB" id="A0AA88RIS1"/>
<dbReference type="PROSITE" id="PS50948">
    <property type="entry name" value="PAN"/>
    <property type="match status" value="1"/>
</dbReference>
<dbReference type="PROSITE" id="PS00108">
    <property type="entry name" value="PROTEIN_KINASE_ST"/>
    <property type="match status" value="1"/>
</dbReference>
<dbReference type="PROSITE" id="PS50026">
    <property type="entry name" value="EGF_3"/>
    <property type="match status" value="1"/>
</dbReference>
<evidence type="ECO:0000313" key="17">
    <source>
        <dbReference type="EMBL" id="KAK2987252.1"/>
    </source>
</evidence>
<organism evidence="17 18">
    <name type="scientific">Escallonia rubra</name>
    <dbReference type="NCBI Taxonomy" id="112253"/>
    <lineage>
        <taxon>Eukaryota</taxon>
        <taxon>Viridiplantae</taxon>
        <taxon>Streptophyta</taxon>
        <taxon>Embryophyta</taxon>
        <taxon>Tracheophyta</taxon>
        <taxon>Spermatophyta</taxon>
        <taxon>Magnoliopsida</taxon>
        <taxon>eudicotyledons</taxon>
        <taxon>Gunneridae</taxon>
        <taxon>Pentapetalae</taxon>
        <taxon>asterids</taxon>
        <taxon>campanulids</taxon>
        <taxon>Escalloniales</taxon>
        <taxon>Escalloniaceae</taxon>
        <taxon>Escallonia</taxon>
    </lineage>
</organism>
<feature type="domain" description="EGF-like" evidence="15">
    <location>
        <begin position="126"/>
        <end position="162"/>
    </location>
</feature>
<comment type="caution">
    <text evidence="12">Lacks conserved residue(s) required for the propagation of feature annotation.</text>
</comment>